<comment type="caution">
    <text evidence="1">The sequence shown here is derived from an EMBL/GenBank/DDBJ whole genome shotgun (WGS) entry which is preliminary data.</text>
</comment>
<reference evidence="1 2" key="1">
    <citation type="journal article" date="2014" name="Agronomy (Basel)">
        <title>A Draft Genome Sequence for Ensete ventricosum, the Drought-Tolerant Tree Against Hunger.</title>
        <authorList>
            <person name="Harrison J."/>
            <person name="Moore K.A."/>
            <person name="Paszkiewicz K."/>
            <person name="Jones T."/>
            <person name="Grant M."/>
            <person name="Ambacheew D."/>
            <person name="Muzemil S."/>
            <person name="Studholme D.J."/>
        </authorList>
    </citation>
    <scope>NUCLEOTIDE SEQUENCE [LARGE SCALE GENOMIC DNA]</scope>
</reference>
<proteinExistence type="predicted"/>
<evidence type="ECO:0000313" key="2">
    <source>
        <dbReference type="Proteomes" id="UP000287651"/>
    </source>
</evidence>
<gene>
    <name evidence="1" type="ORF">B296_00052786</name>
</gene>
<sequence>MGISNHTKDFNRRSPFSVVFGTEAVLPPEVFFPTLQVESFKEEASERGLCENLNFIKEHRAEAHLQTLVYRKAMTKIYNQKVRPRIVKDGDLVL</sequence>
<protein>
    <submittedName>
        <fullName evidence="1">Uncharacterized protein</fullName>
    </submittedName>
</protein>
<dbReference type="EMBL" id="AMZH03024894">
    <property type="protein sequence ID" value="RRT35540.1"/>
    <property type="molecule type" value="Genomic_DNA"/>
</dbReference>
<dbReference type="AlphaFoldDB" id="A0A426X7Y2"/>
<dbReference type="PANTHER" id="PTHR48475">
    <property type="entry name" value="RIBONUCLEASE H"/>
    <property type="match status" value="1"/>
</dbReference>
<dbReference type="Proteomes" id="UP000287651">
    <property type="component" value="Unassembled WGS sequence"/>
</dbReference>
<accession>A0A426X7Y2</accession>
<evidence type="ECO:0000313" key="1">
    <source>
        <dbReference type="EMBL" id="RRT35540.1"/>
    </source>
</evidence>
<organism evidence="1 2">
    <name type="scientific">Ensete ventricosum</name>
    <name type="common">Abyssinian banana</name>
    <name type="synonym">Musa ensete</name>
    <dbReference type="NCBI Taxonomy" id="4639"/>
    <lineage>
        <taxon>Eukaryota</taxon>
        <taxon>Viridiplantae</taxon>
        <taxon>Streptophyta</taxon>
        <taxon>Embryophyta</taxon>
        <taxon>Tracheophyta</taxon>
        <taxon>Spermatophyta</taxon>
        <taxon>Magnoliopsida</taxon>
        <taxon>Liliopsida</taxon>
        <taxon>Zingiberales</taxon>
        <taxon>Musaceae</taxon>
        <taxon>Ensete</taxon>
    </lineage>
</organism>
<name>A0A426X7Y2_ENSVE</name>
<dbReference type="PANTHER" id="PTHR48475:SF2">
    <property type="entry name" value="RIBONUCLEASE H"/>
    <property type="match status" value="1"/>
</dbReference>